<dbReference type="InterPro" id="IPR000073">
    <property type="entry name" value="AB_hydrolase_1"/>
</dbReference>
<dbReference type="Pfam" id="PF12697">
    <property type="entry name" value="Abhydrolase_6"/>
    <property type="match status" value="1"/>
</dbReference>
<dbReference type="InterPro" id="IPR029058">
    <property type="entry name" value="AB_hydrolase_fold"/>
</dbReference>
<protein>
    <submittedName>
        <fullName evidence="2">Alpha/beta hydrolase family-domain-containing protein</fullName>
    </submittedName>
</protein>
<sequence length="417" mass="46582">MSSSSVFHIKEHIIDAAHIREYPQATANSQDEKLQLHVKQYIPKDNPNPQKGHVTIIGGHANGFPKELYEPLWEDFHREAKARNVFIRSIWIIDAAWQGQSGLLNKDVLGNDPGWLDYARDIVHMINTFRPPAPIMAIGHSFGANALTNVSLLHPRLLTSLVLLDPVISHYASTPESRIAGPAASSISRRESWPSRADAAAAFNRSRFYQSWDPRVLDRWISHGVSPVPGSDAVTLTTPKHQELFTFLRPSWPAYAPDGKTLLRPDLVPDLDASLNHKYPTYPLYRPEGASTVDRLPNVRPGVLYVFGGKSDISPVELQDEKMTITGSGLGGSGGIKAGRVKKVVGEEYGHLIPMENPNLCAQAAAEWIQAELEKWWTDQRKYEEWAKRPLAEKNTVSDEWYSYLGKPKNGHAKAKI</sequence>
<dbReference type="Proteomes" id="UP000777438">
    <property type="component" value="Unassembled WGS sequence"/>
</dbReference>
<feature type="domain" description="AB hydrolase-1" evidence="1">
    <location>
        <begin position="61"/>
        <end position="362"/>
    </location>
</feature>
<gene>
    <name evidence="2" type="ORF">B0T10DRAFT_251686</name>
</gene>
<dbReference type="AlphaFoldDB" id="A0A9P9ATJ9"/>
<proteinExistence type="predicted"/>
<evidence type="ECO:0000313" key="2">
    <source>
        <dbReference type="EMBL" id="KAH6894423.1"/>
    </source>
</evidence>
<keyword evidence="3" id="KW-1185">Reference proteome</keyword>
<reference evidence="2 3" key="1">
    <citation type="journal article" date="2021" name="Nat. Commun.">
        <title>Genetic determinants of endophytism in the Arabidopsis root mycobiome.</title>
        <authorList>
            <person name="Mesny F."/>
            <person name="Miyauchi S."/>
            <person name="Thiergart T."/>
            <person name="Pickel B."/>
            <person name="Atanasova L."/>
            <person name="Karlsson M."/>
            <person name="Huettel B."/>
            <person name="Barry K.W."/>
            <person name="Haridas S."/>
            <person name="Chen C."/>
            <person name="Bauer D."/>
            <person name="Andreopoulos W."/>
            <person name="Pangilinan J."/>
            <person name="LaButti K."/>
            <person name="Riley R."/>
            <person name="Lipzen A."/>
            <person name="Clum A."/>
            <person name="Drula E."/>
            <person name="Henrissat B."/>
            <person name="Kohler A."/>
            <person name="Grigoriev I.V."/>
            <person name="Martin F.M."/>
            <person name="Hacquard S."/>
        </authorList>
    </citation>
    <scope>NUCLEOTIDE SEQUENCE [LARGE SCALE GENOMIC DNA]</scope>
    <source>
        <strain evidence="2 3">MPI-CAGE-CH-0241</strain>
    </source>
</reference>
<evidence type="ECO:0000313" key="3">
    <source>
        <dbReference type="Proteomes" id="UP000777438"/>
    </source>
</evidence>
<dbReference type="GO" id="GO:0016787">
    <property type="term" value="F:hydrolase activity"/>
    <property type="evidence" value="ECO:0007669"/>
    <property type="project" value="UniProtKB-KW"/>
</dbReference>
<dbReference type="SUPFAM" id="SSF53474">
    <property type="entry name" value="alpha/beta-Hydrolases"/>
    <property type="match status" value="1"/>
</dbReference>
<dbReference type="EMBL" id="JAGPYM010000005">
    <property type="protein sequence ID" value="KAH6894423.1"/>
    <property type="molecule type" value="Genomic_DNA"/>
</dbReference>
<keyword evidence="2" id="KW-0378">Hydrolase</keyword>
<name>A0A9P9ATJ9_9HYPO</name>
<organism evidence="2 3">
    <name type="scientific">Thelonectria olida</name>
    <dbReference type="NCBI Taxonomy" id="1576542"/>
    <lineage>
        <taxon>Eukaryota</taxon>
        <taxon>Fungi</taxon>
        <taxon>Dikarya</taxon>
        <taxon>Ascomycota</taxon>
        <taxon>Pezizomycotina</taxon>
        <taxon>Sordariomycetes</taxon>
        <taxon>Hypocreomycetidae</taxon>
        <taxon>Hypocreales</taxon>
        <taxon>Nectriaceae</taxon>
        <taxon>Thelonectria</taxon>
    </lineage>
</organism>
<dbReference type="Gene3D" id="3.40.50.1820">
    <property type="entry name" value="alpha/beta hydrolase"/>
    <property type="match status" value="1"/>
</dbReference>
<dbReference type="OrthoDB" id="94039at2759"/>
<evidence type="ECO:0000259" key="1">
    <source>
        <dbReference type="Pfam" id="PF12697"/>
    </source>
</evidence>
<comment type="caution">
    <text evidence="2">The sequence shown here is derived from an EMBL/GenBank/DDBJ whole genome shotgun (WGS) entry which is preliminary data.</text>
</comment>
<accession>A0A9P9ATJ9</accession>